<reference evidence="5" key="1">
    <citation type="journal article" date="2021" name="PeerJ">
        <title>Extensive microbial diversity within the chicken gut microbiome revealed by metagenomics and culture.</title>
        <authorList>
            <person name="Gilroy R."/>
            <person name="Ravi A."/>
            <person name="Getino M."/>
            <person name="Pursley I."/>
            <person name="Horton D.L."/>
            <person name="Alikhan N.F."/>
            <person name="Baker D."/>
            <person name="Gharbi K."/>
            <person name="Hall N."/>
            <person name="Watson M."/>
            <person name="Adriaenssens E.M."/>
            <person name="Foster-Nyarko E."/>
            <person name="Jarju S."/>
            <person name="Secka A."/>
            <person name="Antonio M."/>
            <person name="Oren A."/>
            <person name="Chaudhuri R.R."/>
            <person name="La Ragione R."/>
            <person name="Hildebrand F."/>
            <person name="Pallen M.J."/>
        </authorList>
    </citation>
    <scope>NUCLEOTIDE SEQUENCE</scope>
    <source>
        <strain evidence="5">4100</strain>
    </source>
</reference>
<evidence type="ECO:0000256" key="1">
    <source>
        <dbReference type="ARBA" id="ARBA00004442"/>
    </source>
</evidence>
<dbReference type="EMBL" id="DYXT01000045">
    <property type="protein sequence ID" value="HJE39792.1"/>
    <property type="molecule type" value="Genomic_DNA"/>
</dbReference>
<evidence type="ECO:0000256" key="2">
    <source>
        <dbReference type="ARBA" id="ARBA00023136"/>
    </source>
</evidence>
<dbReference type="Proteomes" id="UP000711407">
    <property type="component" value="Unassembled WGS sequence"/>
</dbReference>
<keyword evidence="2" id="KW-0472">Membrane</keyword>
<dbReference type="InterPro" id="IPR036942">
    <property type="entry name" value="Beta-barrel_TonB_sf"/>
</dbReference>
<keyword evidence="3" id="KW-0998">Cell outer membrane</keyword>
<evidence type="ECO:0000256" key="3">
    <source>
        <dbReference type="ARBA" id="ARBA00023237"/>
    </source>
</evidence>
<name>A0A4Q0UAQ1_9BACT</name>
<evidence type="ECO:0000259" key="4">
    <source>
        <dbReference type="Pfam" id="PF14905"/>
    </source>
</evidence>
<dbReference type="Pfam" id="PF14905">
    <property type="entry name" value="OMP_b-brl_3"/>
    <property type="match status" value="1"/>
</dbReference>
<dbReference type="Gene3D" id="2.170.130.10">
    <property type="entry name" value="TonB-dependent receptor, plug domain"/>
    <property type="match status" value="1"/>
</dbReference>
<dbReference type="InterPro" id="IPR037066">
    <property type="entry name" value="Plug_dom_sf"/>
</dbReference>
<proteinExistence type="predicted"/>
<accession>A0A4Q0UAQ1</accession>
<dbReference type="GO" id="GO:0009279">
    <property type="term" value="C:cell outer membrane"/>
    <property type="evidence" value="ECO:0007669"/>
    <property type="project" value="UniProtKB-SubCell"/>
</dbReference>
<reference evidence="5" key="2">
    <citation type="submission" date="2021-09" db="EMBL/GenBank/DDBJ databases">
        <authorList>
            <person name="Gilroy R."/>
        </authorList>
    </citation>
    <scope>NUCLEOTIDE SEQUENCE</scope>
    <source>
        <strain evidence="5">4100</strain>
    </source>
</reference>
<dbReference type="InterPro" id="IPR041700">
    <property type="entry name" value="OMP_b-brl_3"/>
</dbReference>
<organism evidence="5 6">
    <name type="scientific">Candidatus Amulumruptor caecigallinarius</name>
    <dbReference type="NCBI Taxonomy" id="2109911"/>
    <lineage>
        <taxon>Bacteria</taxon>
        <taxon>Pseudomonadati</taxon>
        <taxon>Bacteroidota</taxon>
        <taxon>Bacteroidia</taxon>
        <taxon>Bacteroidales</taxon>
        <taxon>Muribaculaceae</taxon>
        <taxon>Candidatus Amulumruptor</taxon>
    </lineage>
</organism>
<sequence>MKHLIFTLMLASAMLVQAQVQTNDSITENGSTFTVNLGDVVVTATRDIQRLSKGGLVTNVNGTSLSNLGTCSDVISQLPGVISNEGNLEVLGRGTPQIYINGRKLVDKSELDRLSSKEIQNVEVVFNPGAKYGAETKSVILIKTIKKQGDGMSGSLSVTGRQAHYFSPSDNLFLNYRTGGLDIFGSFNYDSARRYQKQHNRTAINSTSDNYLINSDILTYPKSNTYLANIGANWQINSRHYVGVKYEYNAMPDSKSKWLTDEAVARNNVDEDRIQYETNWRRSSVPVHLVNLYYQGKVNALNITINNDYYSRRNHNRQSIIESSMIGGESVFGSNNRITSSMFASKGTAEYSFKGNTLELGYEVTATERKDVFLNDGDYLPDANDKIKETTGAGFVAVNLPIRNVELYAGLRYEHTSSDYYQNGLYVKGQSRKYGRLFPNVDFTFPIGKAKFTLSYEAKTKRPLYSQLSSSIQYDDCFTYETGNPLLTSEQIHNVSLAGIYKWVFFSATYTYDKDAIISVIRPYKPDAPQNIMTYDNFNHLSKYDIVVSLSPRISRWSPRLRLNLSGQHFSMETKNGIKKLNTPILFFNFFNNVSLGKGFNVTGEISGRTRGDMDVVTLKPSWQVNVGASKSIKNWFFQLQATDIFKTSRSSMVTYGTQMTLDKWNYSDTQALRLIIRYSFNTTMSKYKGKGAGVKERSRL</sequence>
<dbReference type="AlphaFoldDB" id="A0A4Q0UAQ1"/>
<feature type="domain" description="Outer membrane protein beta-barrel" evidence="4">
    <location>
        <begin position="302"/>
        <end position="679"/>
    </location>
</feature>
<evidence type="ECO:0000313" key="6">
    <source>
        <dbReference type="Proteomes" id="UP000711407"/>
    </source>
</evidence>
<protein>
    <submittedName>
        <fullName evidence="5">Outer membrane beta-barrel protein</fullName>
    </submittedName>
</protein>
<evidence type="ECO:0000313" key="5">
    <source>
        <dbReference type="EMBL" id="HJE39792.1"/>
    </source>
</evidence>
<comment type="subcellular location">
    <subcellularLocation>
        <location evidence="1">Cell outer membrane</location>
    </subcellularLocation>
</comment>
<gene>
    <name evidence="5" type="ORF">K8V47_08570</name>
</gene>
<comment type="caution">
    <text evidence="5">The sequence shown here is derived from an EMBL/GenBank/DDBJ whole genome shotgun (WGS) entry which is preliminary data.</text>
</comment>
<dbReference type="Gene3D" id="2.40.170.20">
    <property type="entry name" value="TonB-dependent receptor, beta-barrel domain"/>
    <property type="match status" value="1"/>
</dbReference>
<dbReference type="SUPFAM" id="SSF56935">
    <property type="entry name" value="Porins"/>
    <property type="match status" value="1"/>
</dbReference>